<feature type="transmembrane region" description="Helical" evidence="8">
    <location>
        <begin position="182"/>
        <end position="201"/>
    </location>
</feature>
<dbReference type="CDD" id="cd07571">
    <property type="entry name" value="ALP_N-acyl_transferase"/>
    <property type="match status" value="1"/>
</dbReference>
<name>A0A7I9VY39_MYCAG</name>
<comment type="pathway">
    <text evidence="8">Protein modification; lipoprotein biosynthesis (N-acyl transfer).</text>
</comment>
<evidence type="ECO:0000259" key="9">
    <source>
        <dbReference type="PROSITE" id="PS50263"/>
    </source>
</evidence>
<dbReference type="SUPFAM" id="SSF56317">
    <property type="entry name" value="Carbon-nitrogen hydrolase"/>
    <property type="match status" value="1"/>
</dbReference>
<reference evidence="10 11" key="1">
    <citation type="journal article" date="2019" name="Emerg. Microbes Infect.">
        <title>Comprehensive subspecies identification of 175 nontuberculous mycobacteria species based on 7547 genomic profiles.</title>
        <authorList>
            <person name="Matsumoto Y."/>
            <person name="Kinjo T."/>
            <person name="Motooka D."/>
            <person name="Nabeya D."/>
            <person name="Jung N."/>
            <person name="Uechi K."/>
            <person name="Horii T."/>
            <person name="Iida T."/>
            <person name="Fujita J."/>
            <person name="Nakamura S."/>
        </authorList>
    </citation>
    <scope>NUCLEOTIDE SEQUENCE [LARGE SCALE GENOMIC DNA]</scope>
    <source>
        <strain evidence="10 11">JCM 6377</strain>
    </source>
</reference>
<dbReference type="InterPro" id="IPR045378">
    <property type="entry name" value="LNT_N"/>
</dbReference>
<comment type="caution">
    <text evidence="10">The sequence shown here is derived from an EMBL/GenBank/DDBJ whole genome shotgun (WGS) entry which is preliminary data.</text>
</comment>
<dbReference type="HAMAP" id="MF_01148">
    <property type="entry name" value="Lnt"/>
    <property type="match status" value="1"/>
</dbReference>
<dbReference type="InterPro" id="IPR003010">
    <property type="entry name" value="C-N_Hydrolase"/>
</dbReference>
<gene>
    <name evidence="10" type="primary">lnt_1</name>
    <name evidence="8" type="synonym">lnt</name>
    <name evidence="10" type="ORF">MAGR_18260</name>
</gene>
<evidence type="ECO:0000256" key="4">
    <source>
        <dbReference type="ARBA" id="ARBA00022692"/>
    </source>
</evidence>
<dbReference type="GO" id="GO:0016410">
    <property type="term" value="F:N-acyltransferase activity"/>
    <property type="evidence" value="ECO:0007669"/>
    <property type="project" value="UniProtKB-UniRule"/>
</dbReference>
<keyword evidence="6 8" id="KW-0472">Membrane</keyword>
<evidence type="ECO:0000256" key="6">
    <source>
        <dbReference type="ARBA" id="ARBA00023136"/>
    </source>
</evidence>
<dbReference type="AlphaFoldDB" id="A0A7I9VY39"/>
<dbReference type="GO" id="GO:0042158">
    <property type="term" value="P:lipoprotein biosynthetic process"/>
    <property type="evidence" value="ECO:0007669"/>
    <property type="project" value="UniProtKB-UniRule"/>
</dbReference>
<dbReference type="Pfam" id="PF00795">
    <property type="entry name" value="CN_hydrolase"/>
    <property type="match status" value="1"/>
</dbReference>
<dbReference type="PANTHER" id="PTHR38686">
    <property type="entry name" value="APOLIPOPROTEIN N-ACYLTRANSFERASE"/>
    <property type="match status" value="1"/>
</dbReference>
<dbReference type="EMBL" id="BLKS01000001">
    <property type="protein sequence ID" value="GFG50385.1"/>
    <property type="molecule type" value="Genomic_DNA"/>
</dbReference>
<dbReference type="RefSeq" id="WP_234816134.1">
    <property type="nucleotide sequence ID" value="NZ_BLKS01000001.1"/>
</dbReference>
<feature type="transmembrane region" description="Helical" evidence="8">
    <location>
        <begin position="462"/>
        <end position="483"/>
    </location>
</feature>
<keyword evidence="7 8" id="KW-0012">Acyltransferase</keyword>
<dbReference type="PROSITE" id="PS50263">
    <property type="entry name" value="CN_HYDROLASE"/>
    <property type="match status" value="1"/>
</dbReference>
<keyword evidence="10" id="KW-0449">Lipoprotein</keyword>
<dbReference type="Gene3D" id="3.60.110.10">
    <property type="entry name" value="Carbon-nitrogen hydrolase"/>
    <property type="match status" value="1"/>
</dbReference>
<comment type="similarity">
    <text evidence="8">Belongs to the CN hydrolase family. Apolipoprotein N-acyltransferase subfamily.</text>
</comment>
<accession>A0A7I9VY39</accession>
<feature type="domain" description="CN hydrolase" evidence="9">
    <location>
        <begin position="211"/>
        <end position="449"/>
    </location>
</feature>
<dbReference type="EC" id="2.3.1.269" evidence="8"/>
<evidence type="ECO:0000256" key="5">
    <source>
        <dbReference type="ARBA" id="ARBA00022989"/>
    </source>
</evidence>
<feature type="transmembrane region" description="Helical" evidence="8">
    <location>
        <begin position="74"/>
        <end position="95"/>
    </location>
</feature>
<protein>
    <recommendedName>
        <fullName evidence="8">Apolipoprotein N-acyltransferase</fullName>
        <shortName evidence="8">ALP N-acyltransferase</shortName>
        <ecNumber evidence="8">2.3.1.269</ecNumber>
    </recommendedName>
</protein>
<evidence type="ECO:0000256" key="7">
    <source>
        <dbReference type="ARBA" id="ARBA00023315"/>
    </source>
</evidence>
<comment type="caution">
    <text evidence="8">Lacks conserved residue(s) required for the propagation of feature annotation.</text>
</comment>
<feature type="transmembrane region" description="Helical" evidence="8">
    <location>
        <begin position="28"/>
        <end position="43"/>
    </location>
</feature>
<sequence>MWWWGIAAVVVGALPALAFPAPSWWWLAWFGLVPLLFVVRAAPSLRAGALRAWCGMAGYILATQYWLLPSAGPLLLVLAVGLGALWMPWGVAAYLLLREPISTHRSIAALVVLPSAWVLAEAVRSLPSLGGPWASLGSSQWNQPAMLASASLGGVWLTSFLIVCANTAIAVAILNRRGATRVVAALTAVACAVLGPAWFWLGPAPPVGSTVRVALVQPGNIEESGARQAASEELTAGLAGQQLDLVVWGESSVGVDLTDHPEVTTRLAALSRRVGADLLVNVDARDRDGDIRKTSVLIGPNGSRGAYSKTRLVPFGEYVPLRGVLGWATRHTKAAAEDRRRGDGLAVLHTDGLAVGPLISFETTFSDLPREVVSLGAQLLAYQSSTSSFQGSWAQPQLASQAAVHAAEVGHPAVHAGLSGVSAAFDARGRQLAWYDATERGAIVVEVPLGSRTTAFEKFGNWVLWLAVSILAAASVLATRWRITHQQLWHHSMEKE</sequence>
<dbReference type="UniPathway" id="UPA00666"/>
<proteinExistence type="inferred from homology"/>
<dbReference type="InterPro" id="IPR036526">
    <property type="entry name" value="C-N_Hydrolase_sf"/>
</dbReference>
<evidence type="ECO:0000256" key="1">
    <source>
        <dbReference type="ARBA" id="ARBA00004651"/>
    </source>
</evidence>
<dbReference type="Pfam" id="PF20154">
    <property type="entry name" value="LNT_N"/>
    <property type="match status" value="1"/>
</dbReference>
<dbReference type="NCBIfam" id="TIGR00546">
    <property type="entry name" value="lnt"/>
    <property type="match status" value="1"/>
</dbReference>
<dbReference type="GO" id="GO:0005886">
    <property type="term" value="C:plasma membrane"/>
    <property type="evidence" value="ECO:0007669"/>
    <property type="project" value="UniProtKB-SubCell"/>
</dbReference>
<keyword evidence="5 8" id="KW-1133">Transmembrane helix</keyword>
<evidence type="ECO:0000313" key="11">
    <source>
        <dbReference type="Proteomes" id="UP000465302"/>
    </source>
</evidence>
<evidence type="ECO:0000313" key="10">
    <source>
        <dbReference type="EMBL" id="GFG50385.1"/>
    </source>
</evidence>
<dbReference type="PANTHER" id="PTHR38686:SF1">
    <property type="entry name" value="APOLIPOPROTEIN N-ACYLTRANSFERASE"/>
    <property type="match status" value="1"/>
</dbReference>
<evidence type="ECO:0000256" key="8">
    <source>
        <dbReference type="HAMAP-Rule" id="MF_01148"/>
    </source>
</evidence>
<keyword evidence="2 8" id="KW-1003">Cell membrane</keyword>
<comment type="function">
    <text evidence="8">Catalyzes the phospholipid dependent N-acylation of the N-terminal cysteine of apolipoprotein, the last step in lipoprotein maturation.</text>
</comment>
<comment type="catalytic activity">
    <reaction evidence="8">
        <text>N-terminal S-1,2-diacyl-sn-glyceryl-L-cysteinyl-[lipoprotein] + a glycerophospholipid = N-acyl-S-1,2-diacyl-sn-glyceryl-L-cysteinyl-[lipoprotein] + a 2-acyl-sn-glycero-3-phospholipid + H(+)</text>
        <dbReference type="Rhea" id="RHEA:48228"/>
        <dbReference type="Rhea" id="RHEA-COMP:14681"/>
        <dbReference type="Rhea" id="RHEA-COMP:14684"/>
        <dbReference type="ChEBI" id="CHEBI:15378"/>
        <dbReference type="ChEBI" id="CHEBI:136912"/>
        <dbReference type="ChEBI" id="CHEBI:140656"/>
        <dbReference type="ChEBI" id="CHEBI:140657"/>
        <dbReference type="ChEBI" id="CHEBI:140660"/>
        <dbReference type="EC" id="2.3.1.269"/>
    </reaction>
</comment>
<organism evidence="10 11">
    <name type="scientific">Mycolicibacterium agri</name>
    <name type="common">Mycobacterium agri</name>
    <dbReference type="NCBI Taxonomy" id="36811"/>
    <lineage>
        <taxon>Bacteria</taxon>
        <taxon>Bacillati</taxon>
        <taxon>Actinomycetota</taxon>
        <taxon>Actinomycetes</taxon>
        <taxon>Mycobacteriales</taxon>
        <taxon>Mycobacteriaceae</taxon>
        <taxon>Mycolicibacterium</taxon>
    </lineage>
</organism>
<feature type="transmembrane region" description="Helical" evidence="8">
    <location>
        <begin position="146"/>
        <end position="175"/>
    </location>
</feature>
<dbReference type="InterPro" id="IPR004563">
    <property type="entry name" value="Apolipo_AcylTrfase"/>
</dbReference>
<keyword evidence="4 8" id="KW-0812">Transmembrane</keyword>
<comment type="subcellular location">
    <subcellularLocation>
        <location evidence="1 8">Cell membrane</location>
        <topology evidence="1 8">Multi-pass membrane protein</topology>
    </subcellularLocation>
</comment>
<evidence type="ECO:0000256" key="2">
    <source>
        <dbReference type="ARBA" id="ARBA00022475"/>
    </source>
</evidence>
<dbReference type="Proteomes" id="UP000465302">
    <property type="component" value="Unassembled WGS sequence"/>
</dbReference>
<evidence type="ECO:0000256" key="3">
    <source>
        <dbReference type="ARBA" id="ARBA00022679"/>
    </source>
</evidence>
<keyword evidence="3 8" id="KW-0808">Transferase</keyword>